<proteinExistence type="predicted"/>
<dbReference type="InterPro" id="IPR016181">
    <property type="entry name" value="Acyl_CoA_acyltransferase"/>
</dbReference>
<dbReference type="Gene3D" id="3.40.630.30">
    <property type="match status" value="1"/>
</dbReference>
<accession>A0AAI8VF19</accession>
<keyword evidence="2" id="KW-1185">Reference proteome</keyword>
<gene>
    <name evidence="1" type="ORF">KHLLAP_LOCUS7016</name>
</gene>
<reference evidence="1" key="1">
    <citation type="submission" date="2023-10" db="EMBL/GenBank/DDBJ databases">
        <authorList>
            <person name="Hackl T."/>
        </authorList>
    </citation>
    <scope>NUCLEOTIDE SEQUENCE</scope>
</reference>
<dbReference type="Proteomes" id="UP001295740">
    <property type="component" value="Unassembled WGS sequence"/>
</dbReference>
<name>A0AAI8VF19_9PEZI</name>
<dbReference type="SUPFAM" id="SSF55729">
    <property type="entry name" value="Acyl-CoA N-acyltransferases (Nat)"/>
    <property type="match status" value="1"/>
</dbReference>
<evidence type="ECO:0000313" key="1">
    <source>
        <dbReference type="EMBL" id="CAJ2506548.1"/>
    </source>
</evidence>
<protein>
    <submittedName>
        <fullName evidence="1">Uu.00g006780.m01.CDS01</fullName>
    </submittedName>
</protein>
<comment type="caution">
    <text evidence="1">The sequence shown here is derived from an EMBL/GenBank/DDBJ whole genome shotgun (WGS) entry which is preliminary data.</text>
</comment>
<sequence length="272" mass="30420">MPPPLPTRSADEHDARALAEIEASLFHNINVTERQKVHESQTKDKHTLYNVLLENQSGIVGFISLQPRYVDTSSEKSCLWPGLDGNEVLTKLAAGQMPTNQLLDLAIREHHSLKGADFLFVPSLCVVKDEQKKGYGTNLLTKAKVVADQTQTMIILLAEGTVLEAAQEFRKAAMKDQEDAGAEKDKEVQAYNLNDAKERLEVAEKALKKEEYSSSSSSVRVPAEFYLKRGFETHGHILWPRAESSRELSGVPHIYHIMEYNPPKALASLRKD</sequence>
<organism evidence="1 2">
    <name type="scientific">Anthostomella pinea</name>
    <dbReference type="NCBI Taxonomy" id="933095"/>
    <lineage>
        <taxon>Eukaryota</taxon>
        <taxon>Fungi</taxon>
        <taxon>Dikarya</taxon>
        <taxon>Ascomycota</taxon>
        <taxon>Pezizomycotina</taxon>
        <taxon>Sordariomycetes</taxon>
        <taxon>Xylariomycetidae</taxon>
        <taxon>Xylariales</taxon>
        <taxon>Xylariaceae</taxon>
        <taxon>Anthostomella</taxon>
    </lineage>
</organism>
<evidence type="ECO:0000313" key="2">
    <source>
        <dbReference type="Proteomes" id="UP001295740"/>
    </source>
</evidence>
<dbReference type="AlphaFoldDB" id="A0AAI8VF19"/>
<dbReference type="EMBL" id="CAUWAG010000008">
    <property type="protein sequence ID" value="CAJ2506548.1"/>
    <property type="molecule type" value="Genomic_DNA"/>
</dbReference>